<evidence type="ECO:0000313" key="3">
    <source>
        <dbReference type="Proteomes" id="UP000515145"/>
    </source>
</evidence>
<feature type="compositionally biased region" description="Basic and acidic residues" evidence="1">
    <location>
        <begin position="498"/>
        <end position="508"/>
    </location>
</feature>
<dbReference type="PANTHER" id="PTHR17469">
    <property type="entry name" value="SPERM SPECIFIC ANTIGEN 2-RELATED"/>
    <property type="match status" value="1"/>
</dbReference>
<dbReference type="FunCoup" id="A0A6P7I7Y5">
    <property type="interactions" value="30"/>
</dbReference>
<dbReference type="GeneID" id="114435332"/>
<dbReference type="GO" id="GO:0005102">
    <property type="term" value="F:signaling receptor binding"/>
    <property type="evidence" value="ECO:0007669"/>
    <property type="project" value="InterPro"/>
</dbReference>
<reference evidence="4" key="1">
    <citation type="submission" date="2025-08" db="UniProtKB">
        <authorList>
            <consortium name="RefSeq"/>
        </authorList>
    </citation>
    <scope>IDENTIFICATION</scope>
</reference>
<gene>
    <name evidence="4" type="primary">tespa1</name>
</gene>
<evidence type="ECO:0000256" key="1">
    <source>
        <dbReference type="SAM" id="MobiDB-lite"/>
    </source>
</evidence>
<sequence length="650" mass="71195">MESPSSTVRRRAWINSSRQWPTLEEHDGEPCSLPSASIADDDVFSEGCISGKIETWLNGCGSEPCSKGSGQLSFESVLQANNISDDLTLGADAFVLSGGEITPERGLARHPSLHQQYRGFSSSTPRQGLCPLLLDLGQSMASSCFSSSTWKTTSSVSEVLQMCSEDAEETLYELGFGCEEPQVAIRIPPRFLTFPSQAKGINFRRFLESQLRRIREEDPSISLASRFRQVQVLTAMANVFYSLYSHVSRTPLPKLDTPEFNFPSNSVEGIERFRSSIRSEPRSPVERLKDTVNKMCLYTGSPRGSDSTSPQASPRKRSSLPEVVDIVLKVKTEATMTLDLEESNPMNSDVDVSELNTEDILHGGNKISHEEKQDNKHKDDVDSDVKQTAGDGMTPSSRTSVASSLSGETVIEAEHQLLSCQSVMDSCLTQSDTRTAEIQPVAKVTYDLISSQIVESVHQAPFCCQNTHSLDSFPPVSSSSAAEDKPHIQTTVSEPDEDRSTQGDDESKSLHVLDSKCSLAPCRITVTGWEGDSASLCPTNTPDSGQHASPVPFIQTCEESFSKGEWQYLNPLTHRSLGPLSSNLQQVNSFELEEVHSAGEEDFGQPETETSPSSKKHQYKGEVVRGDSMQSDSSGYADEEVSPLPGRHSR</sequence>
<feature type="region of interest" description="Disordered" evidence="1">
    <location>
        <begin position="474"/>
        <end position="508"/>
    </location>
</feature>
<name>A0A6P7I7Y5_9TELE</name>
<proteinExistence type="predicted"/>
<feature type="compositionally biased region" description="Polar residues" evidence="1">
    <location>
        <begin position="302"/>
        <end position="312"/>
    </location>
</feature>
<feature type="region of interest" description="Disordered" evidence="1">
    <location>
        <begin position="364"/>
        <end position="404"/>
    </location>
</feature>
<organism evidence="3 4">
    <name type="scientific">Parambassis ranga</name>
    <name type="common">Indian glassy fish</name>
    <dbReference type="NCBI Taxonomy" id="210632"/>
    <lineage>
        <taxon>Eukaryota</taxon>
        <taxon>Metazoa</taxon>
        <taxon>Chordata</taxon>
        <taxon>Craniata</taxon>
        <taxon>Vertebrata</taxon>
        <taxon>Euteleostomi</taxon>
        <taxon>Actinopterygii</taxon>
        <taxon>Neopterygii</taxon>
        <taxon>Teleostei</taxon>
        <taxon>Neoteleostei</taxon>
        <taxon>Acanthomorphata</taxon>
        <taxon>Ovalentaria</taxon>
        <taxon>Ambassidae</taxon>
        <taxon>Parambassis</taxon>
    </lineage>
</organism>
<feature type="region of interest" description="Disordered" evidence="1">
    <location>
        <begin position="595"/>
        <end position="650"/>
    </location>
</feature>
<dbReference type="AlphaFoldDB" id="A0A6P7I7Y5"/>
<feature type="domain" description="ITPR-interacting" evidence="2">
    <location>
        <begin position="132"/>
        <end position="296"/>
    </location>
</feature>
<dbReference type="CTD" id="9840"/>
<dbReference type="Pfam" id="PF14722">
    <property type="entry name" value="KRAP_IP3R_bind"/>
    <property type="match status" value="1"/>
</dbReference>
<dbReference type="PANTHER" id="PTHR17469:SF1">
    <property type="entry name" value="PROTEIN TESPA1"/>
    <property type="match status" value="1"/>
</dbReference>
<keyword evidence="3" id="KW-1185">Reference proteome</keyword>
<dbReference type="SMART" id="SM01257">
    <property type="entry name" value="KRAP_IP3R_bind"/>
    <property type="match status" value="1"/>
</dbReference>
<feature type="region of interest" description="Disordered" evidence="1">
    <location>
        <begin position="296"/>
        <end position="320"/>
    </location>
</feature>
<feature type="compositionally biased region" description="Basic and acidic residues" evidence="1">
    <location>
        <begin position="367"/>
        <end position="385"/>
    </location>
</feature>
<dbReference type="OrthoDB" id="6088188at2759"/>
<protein>
    <submittedName>
        <fullName evidence="4">Protein ITPRID2</fullName>
    </submittedName>
</protein>
<evidence type="ECO:0000259" key="2">
    <source>
        <dbReference type="SMART" id="SM01257"/>
    </source>
</evidence>
<dbReference type="InParanoid" id="A0A6P7I7Y5"/>
<accession>A0A6P7I7Y5</accession>
<dbReference type="Proteomes" id="UP000515145">
    <property type="component" value="Chromosome 5"/>
</dbReference>
<dbReference type="InterPro" id="IPR043444">
    <property type="entry name" value="TESPA1-like"/>
</dbReference>
<feature type="compositionally biased region" description="Polar residues" evidence="1">
    <location>
        <begin position="394"/>
        <end position="404"/>
    </location>
</feature>
<dbReference type="InterPro" id="IPR029325">
    <property type="entry name" value="ITPR-bd"/>
</dbReference>
<evidence type="ECO:0000313" key="4">
    <source>
        <dbReference type="RefSeq" id="XP_028260776.1"/>
    </source>
</evidence>
<dbReference type="RefSeq" id="XP_028260776.1">
    <property type="nucleotide sequence ID" value="XM_028404975.1"/>
</dbReference>